<dbReference type="Proteomes" id="UP001500655">
    <property type="component" value="Unassembled WGS sequence"/>
</dbReference>
<evidence type="ECO:0000256" key="6">
    <source>
        <dbReference type="RuleBase" id="RU000716"/>
    </source>
</evidence>
<dbReference type="PANTHER" id="PTHR43133:SF50">
    <property type="entry name" value="ECF RNA POLYMERASE SIGMA FACTOR SIGM"/>
    <property type="match status" value="1"/>
</dbReference>
<evidence type="ECO:0000256" key="3">
    <source>
        <dbReference type="ARBA" id="ARBA00023082"/>
    </source>
</evidence>
<dbReference type="EMBL" id="BAAALS010000001">
    <property type="protein sequence ID" value="GAA1734987.1"/>
    <property type="molecule type" value="Genomic_DNA"/>
</dbReference>
<dbReference type="InterPro" id="IPR013249">
    <property type="entry name" value="RNA_pol_sigma70_r4_t2"/>
</dbReference>
<dbReference type="PANTHER" id="PTHR43133">
    <property type="entry name" value="RNA POLYMERASE ECF-TYPE SIGMA FACTO"/>
    <property type="match status" value="1"/>
</dbReference>
<dbReference type="Pfam" id="PF08281">
    <property type="entry name" value="Sigma70_r4_2"/>
    <property type="match status" value="1"/>
</dbReference>
<name>A0ABP4VQP5_9ACTN</name>
<keyword evidence="2 6" id="KW-0805">Transcription regulation</keyword>
<keyword evidence="3 6" id="KW-0731">Sigma factor</keyword>
<organism evidence="9 10">
    <name type="scientific">Luedemannella helvata</name>
    <dbReference type="NCBI Taxonomy" id="349315"/>
    <lineage>
        <taxon>Bacteria</taxon>
        <taxon>Bacillati</taxon>
        <taxon>Actinomycetota</taxon>
        <taxon>Actinomycetes</taxon>
        <taxon>Micromonosporales</taxon>
        <taxon>Micromonosporaceae</taxon>
        <taxon>Luedemannella</taxon>
    </lineage>
</organism>
<dbReference type="PROSITE" id="PS01063">
    <property type="entry name" value="SIGMA70_ECF"/>
    <property type="match status" value="1"/>
</dbReference>
<dbReference type="InterPro" id="IPR039425">
    <property type="entry name" value="RNA_pol_sigma-70-like"/>
</dbReference>
<dbReference type="NCBIfam" id="TIGR02937">
    <property type="entry name" value="sigma70-ECF"/>
    <property type="match status" value="1"/>
</dbReference>
<evidence type="ECO:0000256" key="5">
    <source>
        <dbReference type="ARBA" id="ARBA00023163"/>
    </source>
</evidence>
<keyword evidence="10" id="KW-1185">Reference proteome</keyword>
<protein>
    <recommendedName>
        <fullName evidence="6">RNA polymerase sigma factor</fullName>
    </recommendedName>
</protein>
<proteinExistence type="inferred from homology"/>
<dbReference type="RefSeq" id="WP_344075592.1">
    <property type="nucleotide sequence ID" value="NZ_BAAALS010000001.1"/>
</dbReference>
<dbReference type="InterPro" id="IPR000838">
    <property type="entry name" value="RNA_pol_sigma70_ECF_CS"/>
</dbReference>
<feature type="domain" description="RNA polymerase sigma factor 70 region 4 type 2" evidence="8">
    <location>
        <begin position="118"/>
        <end position="169"/>
    </location>
</feature>
<evidence type="ECO:0000256" key="4">
    <source>
        <dbReference type="ARBA" id="ARBA00023125"/>
    </source>
</evidence>
<evidence type="ECO:0000256" key="1">
    <source>
        <dbReference type="ARBA" id="ARBA00010641"/>
    </source>
</evidence>
<accession>A0ABP4VQP5</accession>
<dbReference type="InterPro" id="IPR013324">
    <property type="entry name" value="RNA_pol_sigma_r3/r4-like"/>
</dbReference>
<evidence type="ECO:0000313" key="10">
    <source>
        <dbReference type="Proteomes" id="UP001500655"/>
    </source>
</evidence>
<keyword evidence="5 6" id="KW-0804">Transcription</keyword>
<dbReference type="CDD" id="cd06171">
    <property type="entry name" value="Sigma70_r4"/>
    <property type="match status" value="1"/>
</dbReference>
<dbReference type="SUPFAM" id="SSF88659">
    <property type="entry name" value="Sigma3 and sigma4 domains of RNA polymerase sigma factors"/>
    <property type="match status" value="1"/>
</dbReference>
<gene>
    <name evidence="9" type="ORF">GCM10009681_01530</name>
</gene>
<dbReference type="InterPro" id="IPR014284">
    <property type="entry name" value="RNA_pol_sigma-70_dom"/>
</dbReference>
<evidence type="ECO:0000256" key="2">
    <source>
        <dbReference type="ARBA" id="ARBA00023015"/>
    </source>
</evidence>
<comment type="similarity">
    <text evidence="1 6">Belongs to the sigma-70 factor family. ECF subfamily.</text>
</comment>
<dbReference type="InterPro" id="IPR036388">
    <property type="entry name" value="WH-like_DNA-bd_sf"/>
</dbReference>
<reference evidence="10" key="1">
    <citation type="journal article" date="2019" name="Int. J. Syst. Evol. Microbiol.">
        <title>The Global Catalogue of Microorganisms (GCM) 10K type strain sequencing project: providing services to taxonomists for standard genome sequencing and annotation.</title>
        <authorList>
            <consortium name="The Broad Institute Genomics Platform"/>
            <consortium name="The Broad Institute Genome Sequencing Center for Infectious Disease"/>
            <person name="Wu L."/>
            <person name="Ma J."/>
        </authorList>
    </citation>
    <scope>NUCLEOTIDE SEQUENCE [LARGE SCALE GENOMIC DNA]</scope>
    <source>
        <strain evidence="10">JCM 13249</strain>
    </source>
</reference>
<evidence type="ECO:0000259" key="7">
    <source>
        <dbReference type="Pfam" id="PF04542"/>
    </source>
</evidence>
<dbReference type="Gene3D" id="1.10.1740.10">
    <property type="match status" value="1"/>
</dbReference>
<evidence type="ECO:0000313" key="9">
    <source>
        <dbReference type="EMBL" id="GAA1734987.1"/>
    </source>
</evidence>
<dbReference type="InterPro" id="IPR007627">
    <property type="entry name" value="RNA_pol_sigma70_r2"/>
</dbReference>
<dbReference type="Pfam" id="PF04542">
    <property type="entry name" value="Sigma70_r2"/>
    <property type="match status" value="1"/>
</dbReference>
<dbReference type="Gene3D" id="1.10.10.10">
    <property type="entry name" value="Winged helix-like DNA-binding domain superfamily/Winged helix DNA-binding domain"/>
    <property type="match status" value="1"/>
</dbReference>
<sequence length="231" mass="25028">MNLGAGDDLDAGEAVRAGAADALTDLYRGSYRRLVLQLFAFTTDLTEAQDVVQEAFARALARPKGLDDVENPEAWLRTVAINVVRRRYRRRRLLDTILLRDRPVQAMVAEAPQPDRADLRAALAQLPRPYREVVVLHYLADLPVESVAQLLDIPVGTVKSRLSRARGALATQLDGYRAETADAPARVPAPRAAAPAAARAAVSRPVVPRPAAPLPRQVSAMAATATEAFRA</sequence>
<keyword evidence="4 6" id="KW-0238">DNA-binding</keyword>
<dbReference type="SUPFAM" id="SSF88946">
    <property type="entry name" value="Sigma2 domain of RNA polymerase sigma factors"/>
    <property type="match status" value="1"/>
</dbReference>
<evidence type="ECO:0000259" key="8">
    <source>
        <dbReference type="Pfam" id="PF08281"/>
    </source>
</evidence>
<comment type="caution">
    <text evidence="9">The sequence shown here is derived from an EMBL/GenBank/DDBJ whole genome shotgun (WGS) entry which is preliminary data.</text>
</comment>
<dbReference type="InterPro" id="IPR013325">
    <property type="entry name" value="RNA_pol_sigma_r2"/>
</dbReference>
<feature type="domain" description="RNA polymerase sigma-70 region 2" evidence="7">
    <location>
        <begin position="29"/>
        <end position="92"/>
    </location>
</feature>